<dbReference type="PANTHER" id="PTHR44191">
    <property type="entry name" value="TRANSCRIPTION FACTOR KUA1"/>
    <property type="match status" value="1"/>
</dbReference>
<sequence>MSEETVSEFPRQLLTESCNLLQNNERKFKNAWKLDEHHRFLVALKKFGHGNWRQIADYVETRSASQCQSHAQKYYLRKRKLASNANLKRSIFDLIDEDTLSVELGEEDTWNIIQKCPSKEAQGSVRSRSKTLQRMSTDSSVESYPIRELSTVDSELSTLLTFK</sequence>
<dbReference type="NCBIfam" id="TIGR01557">
    <property type="entry name" value="myb_SHAQKYF"/>
    <property type="match status" value="1"/>
</dbReference>
<keyword evidence="2" id="KW-0238">DNA-binding</keyword>
<dbReference type="InterPro" id="IPR009057">
    <property type="entry name" value="Homeodomain-like_sf"/>
</dbReference>
<dbReference type="SMART" id="SM00717">
    <property type="entry name" value="SANT"/>
    <property type="match status" value="1"/>
</dbReference>
<dbReference type="Proteomes" id="UP000030680">
    <property type="component" value="Unassembled WGS sequence"/>
</dbReference>
<dbReference type="GO" id="GO:0006355">
    <property type="term" value="P:regulation of DNA-templated transcription"/>
    <property type="evidence" value="ECO:0007669"/>
    <property type="project" value="UniProtKB-ARBA"/>
</dbReference>
<protein>
    <submittedName>
        <fullName evidence="8">Myb family transcription factor</fullName>
    </submittedName>
</protein>
<evidence type="ECO:0000259" key="6">
    <source>
        <dbReference type="PROSITE" id="PS51293"/>
    </source>
</evidence>
<feature type="domain" description="SANT" evidence="6">
    <location>
        <begin position="27"/>
        <end position="79"/>
    </location>
</feature>
<evidence type="ECO:0000313" key="9">
    <source>
        <dbReference type="Proteomes" id="UP000030680"/>
    </source>
</evidence>
<feature type="domain" description="Myb-like" evidence="5">
    <location>
        <begin position="24"/>
        <end position="75"/>
    </location>
</feature>
<dbReference type="AlphaFoldDB" id="M2VYS4"/>
<dbReference type="GO" id="GO:0003677">
    <property type="term" value="F:DNA binding"/>
    <property type="evidence" value="ECO:0007669"/>
    <property type="project" value="UniProtKB-KW"/>
</dbReference>
<dbReference type="RefSeq" id="XP_005704966.1">
    <property type="nucleotide sequence ID" value="XM_005704909.1"/>
</dbReference>
<evidence type="ECO:0000256" key="4">
    <source>
        <dbReference type="ARBA" id="ARBA00023242"/>
    </source>
</evidence>
<feature type="domain" description="HTH myb-type" evidence="7">
    <location>
        <begin position="24"/>
        <end position="79"/>
    </location>
</feature>
<dbReference type="CDD" id="cd00167">
    <property type="entry name" value="SANT"/>
    <property type="match status" value="1"/>
</dbReference>
<dbReference type="PROSITE" id="PS51294">
    <property type="entry name" value="HTH_MYB"/>
    <property type="match status" value="1"/>
</dbReference>
<dbReference type="SUPFAM" id="SSF46689">
    <property type="entry name" value="Homeodomain-like"/>
    <property type="match status" value="1"/>
</dbReference>
<dbReference type="InterPro" id="IPR017930">
    <property type="entry name" value="Myb_dom"/>
</dbReference>
<dbReference type="InterPro" id="IPR006447">
    <property type="entry name" value="Myb_dom_plants"/>
</dbReference>
<dbReference type="GeneID" id="17087279"/>
<dbReference type="OrthoDB" id="5550at2759"/>
<dbReference type="Gene3D" id="1.10.10.60">
    <property type="entry name" value="Homeodomain-like"/>
    <property type="match status" value="1"/>
</dbReference>
<dbReference type="InterPro" id="IPR001005">
    <property type="entry name" value="SANT/Myb"/>
</dbReference>
<evidence type="ECO:0000256" key="3">
    <source>
        <dbReference type="ARBA" id="ARBA00023163"/>
    </source>
</evidence>
<dbReference type="InterPro" id="IPR017884">
    <property type="entry name" value="SANT_dom"/>
</dbReference>
<proteinExistence type="predicted"/>
<dbReference type="KEGG" id="gsl:Gasu_41350"/>
<dbReference type="STRING" id="130081.M2VYS4"/>
<dbReference type="PROSITE" id="PS51293">
    <property type="entry name" value="SANT"/>
    <property type="match status" value="1"/>
</dbReference>
<keyword evidence="3" id="KW-0804">Transcription</keyword>
<evidence type="ECO:0000259" key="5">
    <source>
        <dbReference type="PROSITE" id="PS50090"/>
    </source>
</evidence>
<keyword evidence="4" id="KW-0539">Nucleus</keyword>
<dbReference type="Pfam" id="PF00249">
    <property type="entry name" value="Myb_DNA-binding"/>
    <property type="match status" value="1"/>
</dbReference>
<name>M2VYS4_GALSU</name>
<keyword evidence="1" id="KW-0805">Transcription regulation</keyword>
<dbReference type="eggNOG" id="ENOG502QSFP">
    <property type="taxonomic scope" value="Eukaryota"/>
</dbReference>
<dbReference type="Gramene" id="EME28446">
    <property type="protein sequence ID" value="EME28446"/>
    <property type="gene ID" value="Gasu_41350"/>
</dbReference>
<evidence type="ECO:0000259" key="7">
    <source>
        <dbReference type="PROSITE" id="PS51294"/>
    </source>
</evidence>
<evidence type="ECO:0000313" key="8">
    <source>
        <dbReference type="EMBL" id="EME28446.1"/>
    </source>
</evidence>
<reference evidence="9" key="1">
    <citation type="journal article" date="2013" name="Science">
        <title>Gene transfer from bacteria and archaea facilitated evolution of an extremophilic eukaryote.</title>
        <authorList>
            <person name="Schonknecht G."/>
            <person name="Chen W.H."/>
            <person name="Ternes C.M."/>
            <person name="Barbier G.G."/>
            <person name="Shrestha R.P."/>
            <person name="Stanke M."/>
            <person name="Brautigam A."/>
            <person name="Baker B.J."/>
            <person name="Banfield J.F."/>
            <person name="Garavito R.M."/>
            <person name="Carr K."/>
            <person name="Wilkerson C."/>
            <person name="Rensing S.A."/>
            <person name="Gagneul D."/>
            <person name="Dickenson N.E."/>
            <person name="Oesterhelt C."/>
            <person name="Lercher M.J."/>
            <person name="Weber A.P."/>
        </authorList>
    </citation>
    <scope>NUCLEOTIDE SEQUENCE [LARGE SCALE GENOMIC DNA]</scope>
    <source>
        <strain evidence="9">074W</strain>
    </source>
</reference>
<dbReference type="PROSITE" id="PS50090">
    <property type="entry name" value="MYB_LIKE"/>
    <property type="match status" value="1"/>
</dbReference>
<evidence type="ECO:0000256" key="1">
    <source>
        <dbReference type="ARBA" id="ARBA00023015"/>
    </source>
</evidence>
<organism evidence="8 9">
    <name type="scientific">Galdieria sulphuraria</name>
    <name type="common">Red alga</name>
    <dbReference type="NCBI Taxonomy" id="130081"/>
    <lineage>
        <taxon>Eukaryota</taxon>
        <taxon>Rhodophyta</taxon>
        <taxon>Bangiophyceae</taxon>
        <taxon>Galdieriales</taxon>
        <taxon>Galdieriaceae</taxon>
        <taxon>Galdieria</taxon>
    </lineage>
</organism>
<dbReference type="InterPro" id="IPR052245">
    <property type="entry name" value="Plant_Stress_Dev_TF"/>
</dbReference>
<gene>
    <name evidence="8" type="ORF">Gasu_41350</name>
</gene>
<accession>M2VYS4</accession>
<dbReference type="EMBL" id="KB454520">
    <property type="protein sequence ID" value="EME28446.1"/>
    <property type="molecule type" value="Genomic_DNA"/>
</dbReference>
<evidence type="ECO:0000256" key="2">
    <source>
        <dbReference type="ARBA" id="ARBA00023125"/>
    </source>
</evidence>
<keyword evidence="9" id="KW-1185">Reference proteome</keyword>
<dbReference type="PANTHER" id="PTHR44191:SF62">
    <property type="entry name" value="OS04G0341900 PROTEIN"/>
    <property type="match status" value="1"/>
</dbReference>